<sequence>MILLLFLNDIKGIELKLIEVLIMFLPFY</sequence>
<dbReference type="AlphaFoldDB" id="T1JQD4"/>
<name>T1JQD4_TETUR</name>
<dbReference type="EnsemblMetazoa" id="tetur01g02820.1">
    <property type="protein sequence ID" value="tetur01g02820.1"/>
    <property type="gene ID" value="tetur01g02820"/>
</dbReference>
<protein>
    <submittedName>
        <fullName evidence="1">Uncharacterized protein</fullName>
    </submittedName>
</protein>
<proteinExistence type="predicted"/>
<organism evidence="1 2">
    <name type="scientific">Tetranychus urticae</name>
    <name type="common">Two-spotted spider mite</name>
    <dbReference type="NCBI Taxonomy" id="32264"/>
    <lineage>
        <taxon>Eukaryota</taxon>
        <taxon>Metazoa</taxon>
        <taxon>Ecdysozoa</taxon>
        <taxon>Arthropoda</taxon>
        <taxon>Chelicerata</taxon>
        <taxon>Arachnida</taxon>
        <taxon>Acari</taxon>
        <taxon>Acariformes</taxon>
        <taxon>Trombidiformes</taxon>
        <taxon>Prostigmata</taxon>
        <taxon>Eleutherengona</taxon>
        <taxon>Raphignathae</taxon>
        <taxon>Tetranychoidea</taxon>
        <taxon>Tetranychidae</taxon>
        <taxon>Tetranychus</taxon>
    </lineage>
</organism>
<accession>T1JQD4</accession>
<evidence type="ECO:0000313" key="2">
    <source>
        <dbReference type="Proteomes" id="UP000015104"/>
    </source>
</evidence>
<reference evidence="1" key="2">
    <citation type="submission" date="2015-06" db="UniProtKB">
        <authorList>
            <consortium name="EnsemblMetazoa"/>
        </authorList>
    </citation>
    <scope>IDENTIFICATION</scope>
</reference>
<dbReference type="HOGENOM" id="CLU_3413330_0_0_1"/>
<keyword evidence="2" id="KW-1185">Reference proteome</keyword>
<evidence type="ECO:0000313" key="1">
    <source>
        <dbReference type="EnsemblMetazoa" id="tetur01g02820.1"/>
    </source>
</evidence>
<dbReference type="Proteomes" id="UP000015104">
    <property type="component" value="Unassembled WGS sequence"/>
</dbReference>
<reference evidence="2" key="1">
    <citation type="submission" date="2011-08" db="EMBL/GenBank/DDBJ databases">
        <authorList>
            <person name="Rombauts S."/>
        </authorList>
    </citation>
    <scope>NUCLEOTIDE SEQUENCE</scope>
    <source>
        <strain evidence="2">London</strain>
    </source>
</reference>
<dbReference type="EMBL" id="CAEY01000437">
    <property type="status" value="NOT_ANNOTATED_CDS"/>
    <property type="molecule type" value="Genomic_DNA"/>
</dbReference>